<proteinExistence type="predicted"/>
<feature type="non-terminal residue" evidence="1">
    <location>
        <position position="274"/>
    </location>
</feature>
<comment type="caution">
    <text evidence="1">The sequence shown here is derived from an EMBL/GenBank/DDBJ whole genome shotgun (WGS) entry which is preliminary data.</text>
</comment>
<feature type="non-terminal residue" evidence="1">
    <location>
        <position position="1"/>
    </location>
</feature>
<evidence type="ECO:0000313" key="1">
    <source>
        <dbReference type="EMBL" id="GAF93952.1"/>
    </source>
</evidence>
<name>X0U0N4_9ZZZZ</name>
<sequence length="274" mass="31612">NETGTYSHEDYDRGAPFNAVSKTSGLTDKALGYFPRNILQCLTKRDAEGQPVRYKVQWTMDAGENWYDLDAKIEFSVDEFALYIAEPNLAEIRVPFNADPDNANNTIFNLEGYCFHGMEVNFWTSLIYQYAGVLGEEDPFSFKDGEWTMRLRITCSVQLDDRLISETDNIAASTCRHAHEHVLPYTNRFRKRKREASSYFANKQYWPDVDEYDETAEMQSLQASVDRANRYARWSGSFDFPWIYLAEGAVGEWRMPRFMVGDCIEGMAGRGLSF</sequence>
<protein>
    <submittedName>
        <fullName evidence="1">Uncharacterized protein</fullName>
    </submittedName>
</protein>
<accession>X0U0N4</accession>
<dbReference type="EMBL" id="BARS01019717">
    <property type="protein sequence ID" value="GAF93952.1"/>
    <property type="molecule type" value="Genomic_DNA"/>
</dbReference>
<gene>
    <name evidence="1" type="ORF">S01H1_31900</name>
</gene>
<dbReference type="AlphaFoldDB" id="X0U0N4"/>
<reference evidence="1" key="1">
    <citation type="journal article" date="2014" name="Front. Microbiol.">
        <title>High frequency of phylogenetically diverse reductive dehalogenase-homologous genes in deep subseafloor sedimentary metagenomes.</title>
        <authorList>
            <person name="Kawai M."/>
            <person name="Futagami T."/>
            <person name="Toyoda A."/>
            <person name="Takaki Y."/>
            <person name="Nishi S."/>
            <person name="Hori S."/>
            <person name="Arai W."/>
            <person name="Tsubouchi T."/>
            <person name="Morono Y."/>
            <person name="Uchiyama I."/>
            <person name="Ito T."/>
            <person name="Fujiyama A."/>
            <person name="Inagaki F."/>
            <person name="Takami H."/>
        </authorList>
    </citation>
    <scope>NUCLEOTIDE SEQUENCE</scope>
    <source>
        <strain evidence="1">Expedition CK06-06</strain>
    </source>
</reference>
<organism evidence="1">
    <name type="scientific">marine sediment metagenome</name>
    <dbReference type="NCBI Taxonomy" id="412755"/>
    <lineage>
        <taxon>unclassified sequences</taxon>
        <taxon>metagenomes</taxon>
        <taxon>ecological metagenomes</taxon>
    </lineage>
</organism>